<keyword evidence="2" id="KW-1185">Reference proteome</keyword>
<evidence type="ECO:0000313" key="2">
    <source>
        <dbReference type="Proteomes" id="UP000012429"/>
    </source>
</evidence>
<gene>
    <name evidence="1" type="ORF">RHSP_82934</name>
</gene>
<sequence length="95" mass="10928">MSGSFVHRPAEVFRHERQVGEFFERHGREQRMLQRIVFLPAIFILQVIEEKLQYGHGMPPEISPHRCNHKGIGRPGGGRFQFHAAIIAPVLALFN</sequence>
<dbReference type="STRING" id="363754.RHSP_82934"/>
<accession>N6UWU6</accession>
<comment type="caution">
    <text evidence="1">The sequence shown here is derived from an EMBL/GenBank/DDBJ whole genome shotgun (WGS) entry which is preliminary data.</text>
</comment>
<dbReference type="AlphaFoldDB" id="N6UWU6"/>
<organism evidence="1 2">
    <name type="scientific">Rhizobium freirei PRF 81</name>
    <dbReference type="NCBI Taxonomy" id="363754"/>
    <lineage>
        <taxon>Bacteria</taxon>
        <taxon>Pseudomonadati</taxon>
        <taxon>Pseudomonadota</taxon>
        <taxon>Alphaproteobacteria</taxon>
        <taxon>Hyphomicrobiales</taxon>
        <taxon>Rhizobiaceae</taxon>
        <taxon>Rhizobium/Agrobacterium group</taxon>
        <taxon>Rhizobium</taxon>
    </lineage>
</organism>
<protein>
    <submittedName>
        <fullName evidence="1">Uncharacterized protein</fullName>
    </submittedName>
</protein>
<dbReference type="EMBL" id="AQHN01000072">
    <property type="protein sequence ID" value="ENN86130.1"/>
    <property type="molecule type" value="Genomic_DNA"/>
</dbReference>
<name>N6UWU6_9HYPH</name>
<reference evidence="1 2" key="1">
    <citation type="journal article" date="2012" name="BMC Genomics">
        <title>Genomic basis of broad host range and environmental adaptability of Rhizobium tropici CIAT 899 and Rhizobium sp. PRF 81 which are used in inoculants for common bean (Phaseolus vulgaris L.).</title>
        <authorList>
            <person name="Ormeno-Orrillo E."/>
            <person name="Menna P."/>
            <person name="Almeida L.G."/>
            <person name="Ollero F.J."/>
            <person name="Nicolas M.F."/>
            <person name="Pains Rodrigues E."/>
            <person name="Shigueyoshi Nakatani A."/>
            <person name="Silva Batista J.S."/>
            <person name="Oliveira Chueire L.M."/>
            <person name="Souza R.C."/>
            <person name="Ribeiro Vasconcelos A.T."/>
            <person name="Megias M."/>
            <person name="Hungria M."/>
            <person name="Martinez-Romero E."/>
        </authorList>
    </citation>
    <scope>NUCLEOTIDE SEQUENCE [LARGE SCALE GENOMIC DNA]</scope>
    <source>
        <strain evidence="1 2">PRF 81</strain>
    </source>
</reference>
<proteinExistence type="predicted"/>
<evidence type="ECO:0000313" key="1">
    <source>
        <dbReference type="EMBL" id="ENN86130.1"/>
    </source>
</evidence>
<dbReference type="Proteomes" id="UP000012429">
    <property type="component" value="Unassembled WGS sequence"/>
</dbReference>